<evidence type="ECO:0000256" key="17">
    <source>
        <dbReference type="PIRSR" id="PIRSR006337-3"/>
    </source>
</evidence>
<dbReference type="GO" id="GO:0033942">
    <property type="term" value="F:4-alpha-D-(1-&gt;4)-alpha-D-glucanotrehalose trehalohydrolase activity"/>
    <property type="evidence" value="ECO:0007669"/>
    <property type="project" value="UniProtKB-EC"/>
</dbReference>
<dbReference type="Gene3D" id="3.20.20.80">
    <property type="entry name" value="Glycosidases"/>
    <property type="match status" value="1"/>
</dbReference>
<reference evidence="19 20" key="1">
    <citation type="submission" date="2018-04" db="EMBL/GenBank/DDBJ databases">
        <title>Chitinophaga fuyangensis sp. nov., isolated from soil in a chemical factory.</title>
        <authorList>
            <person name="Chen K."/>
        </authorList>
    </citation>
    <scope>NUCLEOTIDE SEQUENCE [LARGE SCALE GENOMIC DNA]</scope>
    <source>
        <strain evidence="19 20">LY-1</strain>
    </source>
</reference>
<dbReference type="EMBL" id="QCYK01000003">
    <property type="protein sequence ID" value="PUZ23210.1"/>
    <property type="molecule type" value="Genomic_DNA"/>
</dbReference>
<dbReference type="NCBIfam" id="TIGR02402">
    <property type="entry name" value="trehalose_TreZ"/>
    <property type="match status" value="1"/>
</dbReference>
<gene>
    <name evidence="19" type="primary">treZ</name>
    <name evidence="19" type="ORF">DCC81_22710</name>
</gene>
<dbReference type="InterPro" id="IPR014756">
    <property type="entry name" value="Ig_E-set"/>
</dbReference>
<evidence type="ECO:0000256" key="12">
    <source>
        <dbReference type="ARBA" id="ARBA00034013"/>
    </source>
</evidence>
<keyword evidence="8" id="KW-0119">Carbohydrate metabolism</keyword>
<dbReference type="Gene3D" id="2.60.40.10">
    <property type="entry name" value="Immunoglobulins"/>
    <property type="match status" value="1"/>
</dbReference>
<feature type="binding site" evidence="16">
    <location>
        <begin position="326"/>
        <end position="330"/>
    </location>
    <ligand>
        <name>substrate</name>
    </ligand>
</feature>
<evidence type="ECO:0000256" key="9">
    <source>
        <dbReference type="ARBA" id="ARBA00023295"/>
    </source>
</evidence>
<dbReference type="SMART" id="SM00642">
    <property type="entry name" value="Aamy"/>
    <property type="match status" value="1"/>
</dbReference>
<evidence type="ECO:0000256" key="5">
    <source>
        <dbReference type="ARBA" id="ARBA00015938"/>
    </source>
</evidence>
<dbReference type="Gene3D" id="1.10.10.760">
    <property type="entry name" value="E-set domains of sugar-utilizing enzymes"/>
    <property type="match status" value="1"/>
</dbReference>
<dbReference type="CDD" id="cd11325">
    <property type="entry name" value="AmyAc_GTHase"/>
    <property type="match status" value="1"/>
</dbReference>
<evidence type="ECO:0000256" key="6">
    <source>
        <dbReference type="ARBA" id="ARBA00022490"/>
    </source>
</evidence>
<dbReference type="PIRSF" id="PIRSF006337">
    <property type="entry name" value="Trehalose_TreZ"/>
    <property type="match status" value="1"/>
</dbReference>
<dbReference type="AlphaFoldDB" id="A0A2T7BDV7"/>
<comment type="pathway">
    <text evidence="2 14">Glycan biosynthesis; trehalose biosynthesis.</text>
</comment>
<feature type="binding site" evidence="16">
    <location>
        <begin position="394"/>
        <end position="399"/>
    </location>
    <ligand>
        <name>substrate</name>
    </ligand>
</feature>
<evidence type="ECO:0000256" key="7">
    <source>
        <dbReference type="ARBA" id="ARBA00022801"/>
    </source>
</evidence>
<dbReference type="OrthoDB" id="9761875at2"/>
<dbReference type="PANTHER" id="PTHR43651:SF11">
    <property type="entry name" value="MALTO-OLIGOSYLTREHALOSE TREHALOHYDROLASE"/>
    <property type="match status" value="1"/>
</dbReference>
<dbReference type="InterPro" id="IPR017853">
    <property type="entry name" value="GH"/>
</dbReference>
<evidence type="ECO:0000256" key="10">
    <source>
        <dbReference type="ARBA" id="ARBA00032057"/>
    </source>
</evidence>
<dbReference type="UniPathway" id="UPA00299"/>
<accession>A0A2T7BDV7</accession>
<proteinExistence type="inferred from homology"/>
<comment type="caution">
    <text evidence="19">The sequence shown here is derived from an EMBL/GenBank/DDBJ whole genome shotgun (WGS) entry which is preliminary data.</text>
</comment>
<dbReference type="Proteomes" id="UP000244450">
    <property type="component" value="Unassembled WGS sequence"/>
</dbReference>
<keyword evidence="20" id="KW-1185">Reference proteome</keyword>
<dbReference type="InterPro" id="IPR004193">
    <property type="entry name" value="Glyco_hydro_13_N"/>
</dbReference>
<feature type="active site" description="Proton donor" evidence="15">
    <location>
        <position position="301"/>
    </location>
</feature>
<dbReference type="SUPFAM" id="SSF81296">
    <property type="entry name" value="E set domains"/>
    <property type="match status" value="1"/>
</dbReference>
<dbReference type="PANTHER" id="PTHR43651">
    <property type="entry name" value="1,4-ALPHA-GLUCAN-BRANCHING ENZYME"/>
    <property type="match status" value="1"/>
</dbReference>
<dbReference type="GO" id="GO:0005992">
    <property type="term" value="P:trehalose biosynthetic process"/>
    <property type="evidence" value="ECO:0007669"/>
    <property type="project" value="UniProtKB-UniRule"/>
</dbReference>
<dbReference type="InterPro" id="IPR013783">
    <property type="entry name" value="Ig-like_fold"/>
</dbReference>
<dbReference type="CDD" id="cd02853">
    <property type="entry name" value="E_set_MTHase_like_N"/>
    <property type="match status" value="1"/>
</dbReference>
<comment type="similarity">
    <text evidence="3 14">Belongs to the glycosyl hydrolase 13 family.</text>
</comment>
<dbReference type="Pfam" id="PF02922">
    <property type="entry name" value="CBM_48"/>
    <property type="match status" value="1"/>
</dbReference>
<evidence type="ECO:0000256" key="2">
    <source>
        <dbReference type="ARBA" id="ARBA00005199"/>
    </source>
</evidence>
<evidence type="ECO:0000313" key="20">
    <source>
        <dbReference type="Proteomes" id="UP000244450"/>
    </source>
</evidence>
<dbReference type="Pfam" id="PF00128">
    <property type="entry name" value="Alpha-amylase"/>
    <property type="match status" value="1"/>
</dbReference>
<feature type="active site" description="Nucleophile" evidence="15">
    <location>
        <position position="264"/>
    </location>
</feature>
<evidence type="ECO:0000256" key="13">
    <source>
        <dbReference type="NCBIfam" id="TIGR02402"/>
    </source>
</evidence>
<evidence type="ECO:0000256" key="1">
    <source>
        <dbReference type="ARBA" id="ARBA00004496"/>
    </source>
</evidence>
<feature type="site" description="Transition state stabilizer" evidence="17">
    <location>
        <position position="395"/>
    </location>
</feature>
<sequence>MAHYYTPVGAHLGPDQICTFTVWAPFRKAVSLVVIAPLPAEYPMARDENGYWHYRMAATPTGLQYLYKLDNDLLRPDPASRYQPGGVHGPSAVVQPAYPHWTDDDWRGLELKDLVLYELHTGTFSPQRNFQGIIARLSYLEKLGVNAIEIMPVAQFSGTRNWGYDGVYPFAVQHNYGSVNGLKEVVNAAHKHGIAVILDVVYNHLGPEGNYFADFGPYFTSKYKTPWADAVNFDDAYCDAVRDYFLQNALMWLDEFHIDGLRLDAVHAIWDCSARHFVAELSEAVSVLERRLGRRKLLIAEIDYNAPRYIDPVEQGGYGLAGQWVDEFHHALHTMLTGELDGYYEDFNGIAHLAKAYKDNYVYTGQYSPHRKRRFGDLPRNHHYSDFIVFSQNHDQVGNRLLGDRLSATLDLPALKLAAAAYLLAPQTPMIFMGEEYGETKPFQFFTSHGDAELIAALREGRRREFASFNWQGAVPDPQSENTFYGSALSWEPNEALLECYRSLIALRRNTPALQNQGPGCIAVEILNEKALLLQRKLEEKPALFIYLNFSKDAINVTNVNGYTLNAVFTTHTQPLPAEIAVHAGFQLPAMSASVFAVKE</sequence>
<dbReference type="GO" id="GO:0005737">
    <property type="term" value="C:cytoplasm"/>
    <property type="evidence" value="ECO:0007669"/>
    <property type="project" value="UniProtKB-SubCell"/>
</dbReference>
<dbReference type="EC" id="3.2.1.141" evidence="4 13"/>
<evidence type="ECO:0000256" key="15">
    <source>
        <dbReference type="PIRSR" id="PIRSR006337-1"/>
    </source>
</evidence>
<dbReference type="InterPro" id="IPR044901">
    <property type="entry name" value="Trehalose_TreZ_E-set_sf"/>
</dbReference>
<evidence type="ECO:0000313" key="19">
    <source>
        <dbReference type="EMBL" id="PUZ23210.1"/>
    </source>
</evidence>
<dbReference type="InterPro" id="IPR006047">
    <property type="entry name" value="GH13_cat_dom"/>
</dbReference>
<evidence type="ECO:0000259" key="18">
    <source>
        <dbReference type="SMART" id="SM00642"/>
    </source>
</evidence>
<evidence type="ECO:0000256" key="11">
    <source>
        <dbReference type="ARBA" id="ARBA00033284"/>
    </source>
</evidence>
<keyword evidence="7 14" id="KW-0378">Hydrolase</keyword>
<keyword evidence="9 14" id="KW-0326">Glycosidase</keyword>
<evidence type="ECO:0000256" key="4">
    <source>
        <dbReference type="ARBA" id="ARBA00012268"/>
    </source>
</evidence>
<keyword evidence="6" id="KW-0963">Cytoplasm</keyword>
<organism evidence="19 20">
    <name type="scientific">Chitinophaga parva</name>
    <dbReference type="NCBI Taxonomy" id="2169414"/>
    <lineage>
        <taxon>Bacteria</taxon>
        <taxon>Pseudomonadati</taxon>
        <taxon>Bacteroidota</taxon>
        <taxon>Chitinophagia</taxon>
        <taxon>Chitinophagales</taxon>
        <taxon>Chitinophagaceae</taxon>
        <taxon>Chitinophaga</taxon>
    </lineage>
</organism>
<protein>
    <recommendedName>
        <fullName evidence="5 13">Malto-oligosyltrehalose trehalohydrolase</fullName>
        <shortName evidence="14">MTHase</shortName>
        <ecNumber evidence="4 13">3.2.1.141</ecNumber>
    </recommendedName>
    <alternativeName>
        <fullName evidence="11 14">4-alpha-D-((1-&gt;4)-alpha-D-glucano)trehalose trehalohydrolase</fullName>
    </alternativeName>
    <alternativeName>
        <fullName evidence="10 14">Maltooligosyl trehalose trehalohydrolase</fullName>
    </alternativeName>
</protein>
<evidence type="ECO:0000256" key="14">
    <source>
        <dbReference type="PIRNR" id="PIRNR006337"/>
    </source>
</evidence>
<comment type="catalytic activity">
    <reaction evidence="12 14">
        <text>hydrolysis of (1-&gt;4)-alpha-D-glucosidic linkage in 4-alpha-D-[(1-&gt;4)-alpha-D-glucanosyl]n trehalose to yield trehalose and (1-&gt;4)-alpha-D-glucan.</text>
        <dbReference type="EC" id="3.2.1.141"/>
    </reaction>
</comment>
<feature type="domain" description="Glycosyl hydrolase family 13 catalytic" evidence="18">
    <location>
        <begin position="118"/>
        <end position="462"/>
    </location>
</feature>
<feature type="binding site" evidence="16">
    <location>
        <begin position="262"/>
        <end position="267"/>
    </location>
    <ligand>
        <name>substrate</name>
    </ligand>
</feature>
<evidence type="ECO:0000256" key="16">
    <source>
        <dbReference type="PIRSR" id="PIRSR006337-2"/>
    </source>
</evidence>
<evidence type="ECO:0000256" key="8">
    <source>
        <dbReference type="ARBA" id="ARBA00023277"/>
    </source>
</evidence>
<dbReference type="InterPro" id="IPR012768">
    <property type="entry name" value="Trehalose_TreZ"/>
</dbReference>
<comment type="subcellular location">
    <subcellularLocation>
        <location evidence="1 15">Cytoplasm</location>
    </subcellularLocation>
</comment>
<evidence type="ECO:0000256" key="3">
    <source>
        <dbReference type="ARBA" id="ARBA00008061"/>
    </source>
</evidence>
<dbReference type="RefSeq" id="WP_108688954.1">
    <property type="nucleotide sequence ID" value="NZ_QCYK01000003.1"/>
</dbReference>
<name>A0A2T7BDV7_9BACT</name>
<dbReference type="SUPFAM" id="SSF51445">
    <property type="entry name" value="(Trans)glycosidases"/>
    <property type="match status" value="1"/>
</dbReference>